<dbReference type="EMBL" id="JASBWT010000016">
    <property type="protein sequence ID" value="KAJ9097582.1"/>
    <property type="molecule type" value="Genomic_DNA"/>
</dbReference>
<reference evidence="1" key="1">
    <citation type="submission" date="2023-04" db="EMBL/GenBank/DDBJ databases">
        <title>Draft Genome sequencing of Naganishia species isolated from polar environments using Oxford Nanopore Technology.</title>
        <authorList>
            <person name="Leo P."/>
            <person name="Venkateswaran K."/>
        </authorList>
    </citation>
    <scope>NUCLEOTIDE SEQUENCE</scope>
    <source>
        <strain evidence="1">MNA-CCFEE 5423</strain>
    </source>
</reference>
<accession>A0ACC2VE28</accession>
<evidence type="ECO:0000313" key="1">
    <source>
        <dbReference type="EMBL" id="KAJ9097582.1"/>
    </source>
</evidence>
<comment type="caution">
    <text evidence="1">The sequence shown here is derived from an EMBL/GenBank/DDBJ whole genome shotgun (WGS) entry which is preliminary data.</text>
</comment>
<gene>
    <name evidence="1" type="ORF">QFC21_004616</name>
</gene>
<sequence length="597" mass="64725">MQGNVRTPSENIDYGSPFFGQSSNAKAHYSATRSTQQVFINQVMGVNLLERLDNMDSQPVYTTGVVHRIPQPEQLRGGKKGKGTSSKATPVAALKPVQVGVPANEIRSDWLVEKGYRPTMELYAEMTAKDVKDMIRARLAGGAPIYEFVFVKHGPSGKTLASRDVRRISDLERGAVSLSQIVRSCRYCYIFDANSREPTPVQLAFEKEFLKLWNDMMERAKAVLSGECEEYGEPPSPQHPPYRCSTVADDEESDFNFFVPKNDEEVPISDDYNLEPNDIQVRELSTPVFSKAVRLEGDSVLTNVKSVLKPDEEQGPPVTSDSSVAMQPMLPTAMTSNNNGNTQKSPQERKPVLDQGTLQPTDLLQALQQVVQPDPGTMELLLSQLLANQSGGSGLSSNAPPSPSPGDIKPKREALETNLSHPNEVIEISSDEEEDEGPVSTVRNKSSAKSIKETSTILGKNEKEPAETPSASMQAVLLSPSHISPAQAVPEHSPPPSLTLPPGPAIPVPNSPLDSSKAIPATGYSSHTDPVARVEATEPAMEGVPTASFDNTLAERVKNKRRKRSNASRLDVAVDNTGLTGPSPSTITPDDKLESRG</sequence>
<protein>
    <submittedName>
        <fullName evidence="1">Uncharacterized protein</fullName>
    </submittedName>
</protein>
<keyword evidence="2" id="KW-1185">Reference proteome</keyword>
<dbReference type="Proteomes" id="UP001227268">
    <property type="component" value="Unassembled WGS sequence"/>
</dbReference>
<organism evidence="1 2">
    <name type="scientific">Naganishia friedmannii</name>
    <dbReference type="NCBI Taxonomy" id="89922"/>
    <lineage>
        <taxon>Eukaryota</taxon>
        <taxon>Fungi</taxon>
        <taxon>Dikarya</taxon>
        <taxon>Basidiomycota</taxon>
        <taxon>Agaricomycotina</taxon>
        <taxon>Tremellomycetes</taxon>
        <taxon>Filobasidiales</taxon>
        <taxon>Filobasidiaceae</taxon>
        <taxon>Naganishia</taxon>
    </lineage>
</organism>
<name>A0ACC2VE28_9TREE</name>
<evidence type="ECO:0000313" key="2">
    <source>
        <dbReference type="Proteomes" id="UP001227268"/>
    </source>
</evidence>
<proteinExistence type="predicted"/>